<keyword evidence="8" id="KW-0175">Coiled coil</keyword>
<feature type="region of interest" description="Disordered" evidence="9">
    <location>
        <begin position="1322"/>
        <end position="1360"/>
    </location>
</feature>
<dbReference type="GO" id="GO:0005634">
    <property type="term" value="C:nucleus"/>
    <property type="evidence" value="ECO:0007669"/>
    <property type="project" value="TreeGrafter"/>
</dbReference>
<dbReference type="SUPFAM" id="SSF54001">
    <property type="entry name" value="Cysteine proteinases"/>
    <property type="match status" value="1"/>
</dbReference>
<evidence type="ECO:0000313" key="14">
    <source>
        <dbReference type="Proteomes" id="UP001152797"/>
    </source>
</evidence>
<dbReference type="InterPro" id="IPR046700">
    <property type="entry name" value="DUF6570"/>
</dbReference>
<dbReference type="GO" id="GO:0004843">
    <property type="term" value="F:cysteine-type deubiquitinase activity"/>
    <property type="evidence" value="ECO:0007669"/>
    <property type="project" value="UniProtKB-EC"/>
</dbReference>
<evidence type="ECO:0000256" key="2">
    <source>
        <dbReference type="ARBA" id="ARBA00009085"/>
    </source>
</evidence>
<evidence type="ECO:0000256" key="4">
    <source>
        <dbReference type="ARBA" id="ARBA00022670"/>
    </source>
</evidence>
<dbReference type="Pfam" id="PF00443">
    <property type="entry name" value="UCH"/>
    <property type="match status" value="1"/>
</dbReference>
<evidence type="ECO:0000313" key="12">
    <source>
        <dbReference type="EMBL" id="CAL1142934.1"/>
    </source>
</evidence>
<dbReference type="EC" id="3.4.19.12" evidence="3"/>
<reference evidence="12" key="2">
    <citation type="submission" date="2024-04" db="EMBL/GenBank/DDBJ databases">
        <authorList>
            <person name="Chen Y."/>
            <person name="Shah S."/>
            <person name="Dougan E. K."/>
            <person name="Thang M."/>
            <person name="Chan C."/>
        </authorList>
    </citation>
    <scope>NUCLEOTIDE SEQUENCE [LARGE SCALE GENOMIC DNA]</scope>
</reference>
<keyword evidence="4" id="KW-0645">Protease</keyword>
<sequence>MAVQKLANGWRARRKKDGKTFNGPLRATEVAANEDARQMEEAAAVSSERLQEVFDRLSGSLSALAVTSVPAVTQNGSNWRARVKVSRATVNGPTRQSKAAAEENARLLQQAQQISSAELQKVADRLQKEVADVRSVATVTKHGAGWRARVQGAHQVYGPTRQSKAAADVDASQFQAALQLSAKELQSVAQRLLQEAADVVVRSSREARFDEVILAEIRDALGLQRPQKRARLRAKNVAYDIDPEVASKSAWMVELGFHTRLDYGSRPAWTSGLERGTTHAGLKNLGNSCWLNAVLQCFRWTRPLYNAFTARLMECEESILGSLVADVLAKLASNDWDYVAPFALLNQLYATYQGRFRPGESADAAEACRLLLDRCVYGSDIVHLLPTSIAMARRGKTLTELTREHFAACRSSSDVLILEVAPVDGGRMNWSQLLVAPPSGEGNNYLYTVSGFVAHAPPAGSDCLCRLPRLLQETVAPVPDAPVERVVGAPPGTARTAGSRLGCFAATLQRKRRAAGDNGAQAEDERLDFSGQGRRQQRAGRRRVGDNSAQAEDERLDFSGRRQQRGRHAEKGNRAGRARESRARQSKAFGGNGSSNMTGSRDDKWADEDNPFLRFKEDHALHRTRDTEVLRVWPMEAVVMPRQPCHLCDAGFEDRASLLEHIAKEHGGLQKYRNAMLCLQSFCPHVVAGSEVRYYVSNYSTFLRHASMDWEGPCLTELRGGRGCAFCARWFWLEEMWAVHLAGEQCFMHEITCSLDALVCGSIPSALAEDPFDSCKPLASKCAQLTEPVYVCIDCHQAFAPKKPRLCKFALANDLWLGRIDPLLWEANMTHEMCLALARTVATKVVLRAGGAQTAQAATEQQWDHVHQQTGYVGSSVLFHNGDAKHALQSLPPEKLNDALAITFCTDLPVEDVDHGREAVRKIVQLRLRKDRFLQQAQVLMDTNVVYAAGAAKIDNEHLTKWLGGEDDVVPPAVLDCVLTVPVGRDGPGSMRQEGPAQATAGNVACNQDEVVFATEPEVKDFNDDETDVSSRVAIMLQKLEELEAAGARSVAVEMASLMEEDAVLLDHLGRRRIQKICDEIQETCRKLSTQEMCRKLEVELRDAVMGKSRWLLPVRRILQQRARRHMKRNTSWLLVTRNRLVSLTGRFGAWPNLVSGGMVTLRICLTAKKLCQLQNGRHACCDERTPAVELKSLFFEIWLREMVYSLDSDQTPYVAMQAASANVLGTDGETVDLGAVAADMPEDLQDMRRVLDPALWLDSEEHLPHVGFTDSLGYMAWYEWNGKAYEVRSDAPSTSVSWLNRRDWAPDFRSAWLTAHQQFMEKEGEPVTSDAQDEDAPMPPAEDGQQDAHMANAEETDDSTAELTRAIRCGISEAFCDGINSGFYINSYTTKPGPGLAGMLEELQKGIERLENERQEREQDREKQAEAARAAGEHVAGRRGVLFAETLKQQYGESVLQPKENLDVASDPVVFRRDGLDPVTLVGWKKVARVDQETGDTVYVYVGPHGQNCADLDEAFAVYDSSVDLERGGPGKKAQQKLTFIEELLKIHQVTETVARDE</sequence>
<dbReference type="InterPro" id="IPR038765">
    <property type="entry name" value="Papain-like_cys_pep_sf"/>
</dbReference>
<dbReference type="EMBL" id="CAMXCT020001381">
    <property type="protein sequence ID" value="CAL1142934.1"/>
    <property type="molecule type" value="Genomic_DNA"/>
</dbReference>
<dbReference type="PANTHER" id="PTHR24006">
    <property type="entry name" value="UBIQUITIN CARBOXYL-TERMINAL HYDROLASE"/>
    <property type="match status" value="1"/>
</dbReference>
<feature type="region of interest" description="Disordered" evidence="9">
    <location>
        <begin position="1"/>
        <end position="22"/>
    </location>
</feature>
<keyword evidence="5" id="KW-0833">Ubl conjugation pathway</keyword>
<dbReference type="InterPro" id="IPR001394">
    <property type="entry name" value="Peptidase_C19_UCH"/>
</dbReference>
<feature type="region of interest" description="Disordered" evidence="9">
    <location>
        <begin position="513"/>
        <end position="606"/>
    </location>
</feature>
<dbReference type="InterPro" id="IPR050164">
    <property type="entry name" value="Peptidase_C19"/>
</dbReference>
<feature type="domain" description="C2H2-type" evidence="10">
    <location>
        <begin position="645"/>
        <end position="666"/>
    </location>
</feature>
<gene>
    <name evidence="11" type="ORF">C1SCF055_LOCUS16626</name>
</gene>
<feature type="compositionally biased region" description="Basic and acidic residues" evidence="9">
    <location>
        <begin position="567"/>
        <end position="583"/>
    </location>
</feature>
<evidence type="ECO:0000313" key="11">
    <source>
        <dbReference type="EMBL" id="CAI3989559.1"/>
    </source>
</evidence>
<keyword evidence="14" id="KW-1185">Reference proteome</keyword>
<keyword evidence="7" id="KW-0788">Thiol protease</keyword>
<name>A0A9P1CDE0_9DINO</name>
<comment type="similarity">
    <text evidence="2">Belongs to the peptidase C19 family.</text>
</comment>
<dbReference type="OrthoDB" id="443886at2759"/>
<evidence type="ECO:0000256" key="1">
    <source>
        <dbReference type="ARBA" id="ARBA00000707"/>
    </source>
</evidence>
<organism evidence="11">
    <name type="scientific">Cladocopium goreaui</name>
    <dbReference type="NCBI Taxonomy" id="2562237"/>
    <lineage>
        <taxon>Eukaryota</taxon>
        <taxon>Sar</taxon>
        <taxon>Alveolata</taxon>
        <taxon>Dinophyceae</taxon>
        <taxon>Suessiales</taxon>
        <taxon>Symbiodiniaceae</taxon>
        <taxon>Cladocopium</taxon>
    </lineage>
</organism>
<dbReference type="EMBL" id="CAMXCT030001381">
    <property type="protein sequence ID" value="CAL4776871.1"/>
    <property type="molecule type" value="Genomic_DNA"/>
</dbReference>
<evidence type="ECO:0000256" key="5">
    <source>
        <dbReference type="ARBA" id="ARBA00022786"/>
    </source>
</evidence>
<protein>
    <recommendedName>
        <fullName evidence="3">ubiquitinyl hydrolase 1</fullName>
        <ecNumber evidence="3">3.4.19.12</ecNumber>
    </recommendedName>
</protein>
<evidence type="ECO:0000259" key="10">
    <source>
        <dbReference type="PROSITE" id="PS00028"/>
    </source>
</evidence>
<dbReference type="EMBL" id="CAMXCT010001381">
    <property type="protein sequence ID" value="CAI3989559.1"/>
    <property type="molecule type" value="Genomic_DNA"/>
</dbReference>
<evidence type="ECO:0000256" key="7">
    <source>
        <dbReference type="ARBA" id="ARBA00022807"/>
    </source>
</evidence>
<comment type="catalytic activity">
    <reaction evidence="1">
        <text>Thiol-dependent hydrolysis of ester, thioester, amide, peptide and isopeptide bonds formed by the C-terminal Gly of ubiquitin (a 76-residue protein attached to proteins as an intracellular targeting signal).</text>
        <dbReference type="EC" id="3.4.19.12"/>
    </reaction>
</comment>
<dbReference type="PANTHER" id="PTHR24006:SF758">
    <property type="entry name" value="UBIQUITIN CARBOXYL-TERMINAL HYDROLASE 36"/>
    <property type="match status" value="1"/>
</dbReference>
<dbReference type="GO" id="GO:0006508">
    <property type="term" value="P:proteolysis"/>
    <property type="evidence" value="ECO:0007669"/>
    <property type="project" value="UniProtKB-KW"/>
</dbReference>
<proteinExistence type="inferred from homology"/>
<evidence type="ECO:0000313" key="13">
    <source>
        <dbReference type="EMBL" id="CAL4776871.1"/>
    </source>
</evidence>
<evidence type="ECO:0000256" key="3">
    <source>
        <dbReference type="ARBA" id="ARBA00012759"/>
    </source>
</evidence>
<dbReference type="PROSITE" id="PS00972">
    <property type="entry name" value="USP_1"/>
    <property type="match status" value="1"/>
</dbReference>
<dbReference type="InterPro" id="IPR013087">
    <property type="entry name" value="Znf_C2H2_type"/>
</dbReference>
<dbReference type="Gene3D" id="3.90.70.10">
    <property type="entry name" value="Cysteine proteinases"/>
    <property type="match status" value="1"/>
</dbReference>
<dbReference type="GO" id="GO:0016579">
    <property type="term" value="P:protein deubiquitination"/>
    <property type="evidence" value="ECO:0007669"/>
    <property type="project" value="InterPro"/>
</dbReference>
<dbReference type="GO" id="GO:0005829">
    <property type="term" value="C:cytosol"/>
    <property type="evidence" value="ECO:0007669"/>
    <property type="project" value="TreeGrafter"/>
</dbReference>
<evidence type="ECO:0000256" key="6">
    <source>
        <dbReference type="ARBA" id="ARBA00022801"/>
    </source>
</evidence>
<evidence type="ECO:0000256" key="9">
    <source>
        <dbReference type="SAM" id="MobiDB-lite"/>
    </source>
</evidence>
<reference evidence="11" key="1">
    <citation type="submission" date="2022-10" db="EMBL/GenBank/DDBJ databases">
        <authorList>
            <person name="Chen Y."/>
            <person name="Dougan E. K."/>
            <person name="Chan C."/>
            <person name="Rhodes N."/>
            <person name="Thang M."/>
        </authorList>
    </citation>
    <scope>NUCLEOTIDE SEQUENCE</scope>
</reference>
<feature type="coiled-coil region" evidence="8">
    <location>
        <begin position="1397"/>
        <end position="1431"/>
    </location>
</feature>
<dbReference type="Pfam" id="PF20209">
    <property type="entry name" value="DUF6570"/>
    <property type="match status" value="1"/>
</dbReference>
<comment type="caution">
    <text evidence="11">The sequence shown here is derived from an EMBL/GenBank/DDBJ whole genome shotgun (WGS) entry which is preliminary data.</text>
</comment>
<dbReference type="InterPro" id="IPR018200">
    <property type="entry name" value="USP_CS"/>
</dbReference>
<accession>A0A9P1CDE0</accession>
<evidence type="ECO:0000256" key="8">
    <source>
        <dbReference type="SAM" id="Coils"/>
    </source>
</evidence>
<dbReference type="Proteomes" id="UP001152797">
    <property type="component" value="Unassembled WGS sequence"/>
</dbReference>
<dbReference type="PROSITE" id="PS00028">
    <property type="entry name" value="ZINC_FINGER_C2H2_1"/>
    <property type="match status" value="1"/>
</dbReference>
<keyword evidence="6 13" id="KW-0378">Hydrolase</keyword>